<dbReference type="EMBL" id="CP067134">
    <property type="protein sequence ID" value="WCR12066.1"/>
    <property type="molecule type" value="Genomic_DNA"/>
</dbReference>
<dbReference type="InterPro" id="IPR027275">
    <property type="entry name" value="PRC-brl_dom"/>
</dbReference>
<organism evidence="3 4">
    <name type="scientific">Paracoccus stylophorae</name>
    <dbReference type="NCBI Taxonomy" id="659350"/>
    <lineage>
        <taxon>Bacteria</taxon>
        <taxon>Pseudomonadati</taxon>
        <taxon>Pseudomonadota</taxon>
        <taxon>Alphaproteobacteria</taxon>
        <taxon>Rhodobacterales</taxon>
        <taxon>Paracoccaceae</taxon>
        <taxon>Paracoccus</taxon>
    </lineage>
</organism>
<dbReference type="Gene3D" id="2.30.30.240">
    <property type="entry name" value="PRC-barrel domain"/>
    <property type="match status" value="2"/>
</dbReference>
<evidence type="ECO:0000259" key="2">
    <source>
        <dbReference type="Pfam" id="PF05239"/>
    </source>
</evidence>
<proteinExistence type="predicted"/>
<keyword evidence="4" id="KW-1185">Reference proteome</keyword>
<feature type="chain" id="PRO_5045072162" evidence="1">
    <location>
        <begin position="20"/>
        <end position="299"/>
    </location>
</feature>
<dbReference type="SUPFAM" id="SSF50346">
    <property type="entry name" value="PRC-barrel domain"/>
    <property type="match status" value="2"/>
</dbReference>
<feature type="domain" description="PRC-barrel" evidence="2">
    <location>
        <begin position="213"/>
        <end position="272"/>
    </location>
</feature>
<dbReference type="PANTHER" id="PTHR36505">
    <property type="entry name" value="BLR1072 PROTEIN"/>
    <property type="match status" value="1"/>
</dbReference>
<dbReference type="InterPro" id="IPR011033">
    <property type="entry name" value="PRC_barrel-like_sf"/>
</dbReference>
<protein>
    <submittedName>
        <fullName evidence="3">PRC-barrel domain-containing protein</fullName>
    </submittedName>
</protein>
<evidence type="ECO:0000313" key="3">
    <source>
        <dbReference type="EMBL" id="WCR12066.1"/>
    </source>
</evidence>
<evidence type="ECO:0000256" key="1">
    <source>
        <dbReference type="SAM" id="SignalP"/>
    </source>
</evidence>
<dbReference type="PANTHER" id="PTHR36505:SF1">
    <property type="entry name" value="BLR1072 PROTEIN"/>
    <property type="match status" value="1"/>
</dbReference>
<feature type="domain" description="PRC-barrel" evidence="2">
    <location>
        <begin position="36"/>
        <end position="106"/>
    </location>
</feature>
<sequence length="299" mass="31586">MRLTTSIAALMLTAAPVLAQDAGNAYRTMDANDLLASEFIGSRIYTSEAETAADMDAVDGAQADWEDLGEVNDLVLSRDGSVSSVLLDIGGFLGMGEKRVAVNMDQLKFMTDEGTEDPDDYFIVLPSSREALEQAPAYMDEQTEAAATDAAATDNATVVTNDTATDNATVVTNDTATTDPAVAPVPAAEQADADNTMVTPREGYTAVALEDLTAEDLTGASLYGANDESIAEIEDLVLNEDGTTVSQAIVDVGGFLGIGAKRVALPVEDLQIMRDEGGDVRAYVGMTKEEMEQLPEYEN</sequence>
<gene>
    <name evidence="3" type="ORF">JHW45_06910</name>
</gene>
<accession>A0ABY7T0J3</accession>
<evidence type="ECO:0000313" key="4">
    <source>
        <dbReference type="Proteomes" id="UP001218412"/>
    </source>
</evidence>
<keyword evidence="1" id="KW-0732">Signal</keyword>
<name>A0ABY7T0J3_9RHOB</name>
<feature type="signal peptide" evidence="1">
    <location>
        <begin position="1"/>
        <end position="19"/>
    </location>
</feature>
<dbReference type="Proteomes" id="UP001218412">
    <property type="component" value="Chromosome"/>
</dbReference>
<reference evidence="3 4" key="1">
    <citation type="submission" date="2021-01" db="EMBL/GenBank/DDBJ databases">
        <title>Biogeographic distribution of Paracoccus.</title>
        <authorList>
            <person name="Hollensteiner J."/>
            <person name="Leineberger J."/>
            <person name="Brinkhoff T."/>
            <person name="Daniel R."/>
        </authorList>
    </citation>
    <scope>NUCLEOTIDE SEQUENCE [LARGE SCALE GENOMIC DNA]</scope>
    <source>
        <strain evidence="3 4">LMG25392</strain>
    </source>
</reference>
<dbReference type="Pfam" id="PF05239">
    <property type="entry name" value="PRC"/>
    <property type="match status" value="2"/>
</dbReference>
<dbReference type="RefSeq" id="WP_272860163.1">
    <property type="nucleotide sequence ID" value="NZ_CP067134.1"/>
</dbReference>